<sequence>MFLNPLHSSFYTIKNDGQGEPEINCGHGQISFNVKTQNGPPSTIFVKGNSEKEECSFKETVNATISLDKCNMRRKREVNPDGVAYSMTIIVQNHPLFITKLDRAYNVHCFYMEANKDVNTEIDVSDLNTEALDFESKVPTCTYTIRTGSQNGPKAQFANVGDNLFHVWDCPSDTHAMLIHSCDILDGQGNKQNLIDENGCAMDDFLMQQLTYTEDRTKSFTPSNAFNFPDKISVFFNCKIRLCYRSDDGCKELSPPKCNGERRKLIKENIEEDLNNDQLMGTSTKSFETTSSATTKAATTTATTTIKASGTTKAAVTLPFPTPAKLEIESDIEGSGIEISERESLIKTTVIYKTATTTIPSTTTSKSAETTTTTLNVFKNRGANRSQRHTATDNKRHVDFDITSSDITIMDEYFATPEKAPRAEATFKYADELTSAKPENNICIPAYSIIIAIGVLIILFSALIFVMANFRKNWTKFY</sequence>
<reference evidence="2" key="1">
    <citation type="submission" date="2016-11" db="UniProtKB">
        <authorList>
            <consortium name="WormBaseParasite"/>
        </authorList>
    </citation>
    <scope>IDENTIFICATION</scope>
    <source>
        <strain evidence="2">KR3021</strain>
    </source>
</reference>
<accession>A0AC35U864</accession>
<dbReference type="Proteomes" id="UP000095286">
    <property type="component" value="Unplaced"/>
</dbReference>
<dbReference type="WBParaSite" id="RSKR_0000858600.1">
    <property type="protein sequence ID" value="RSKR_0000858600.1"/>
    <property type="gene ID" value="RSKR_0000858600"/>
</dbReference>
<protein>
    <submittedName>
        <fullName evidence="2">ZP domain-containing protein</fullName>
    </submittedName>
</protein>
<name>A0AC35U864_9BILA</name>
<organism evidence="1 2">
    <name type="scientific">Rhabditophanes sp. KR3021</name>
    <dbReference type="NCBI Taxonomy" id="114890"/>
    <lineage>
        <taxon>Eukaryota</taxon>
        <taxon>Metazoa</taxon>
        <taxon>Ecdysozoa</taxon>
        <taxon>Nematoda</taxon>
        <taxon>Chromadorea</taxon>
        <taxon>Rhabditida</taxon>
        <taxon>Tylenchina</taxon>
        <taxon>Panagrolaimomorpha</taxon>
        <taxon>Strongyloidoidea</taxon>
        <taxon>Alloionematidae</taxon>
        <taxon>Rhabditophanes</taxon>
    </lineage>
</organism>
<evidence type="ECO:0000313" key="2">
    <source>
        <dbReference type="WBParaSite" id="RSKR_0000858600.1"/>
    </source>
</evidence>
<proteinExistence type="predicted"/>
<evidence type="ECO:0000313" key="1">
    <source>
        <dbReference type="Proteomes" id="UP000095286"/>
    </source>
</evidence>